<organism evidence="3 4">
    <name type="scientific">Roseiconus nitratireducens</name>
    <dbReference type="NCBI Taxonomy" id="2605748"/>
    <lineage>
        <taxon>Bacteria</taxon>
        <taxon>Pseudomonadati</taxon>
        <taxon>Planctomycetota</taxon>
        <taxon>Planctomycetia</taxon>
        <taxon>Pirellulales</taxon>
        <taxon>Pirellulaceae</taxon>
        <taxon>Roseiconus</taxon>
    </lineage>
</organism>
<dbReference type="RefSeq" id="WP_150079140.1">
    <property type="nucleotide sequence ID" value="NZ_VWOX01000018.1"/>
</dbReference>
<dbReference type="Gene3D" id="3.40.50.12140">
    <property type="entry name" value="Domain of unknown function DUF4159"/>
    <property type="match status" value="2"/>
</dbReference>
<proteinExistence type="predicted"/>
<feature type="chain" id="PRO_5024382322" evidence="1">
    <location>
        <begin position="25"/>
        <end position="774"/>
    </location>
</feature>
<reference evidence="3 4" key="1">
    <citation type="submission" date="2019-08" db="EMBL/GenBank/DDBJ databases">
        <authorList>
            <person name="Dhanesh K."/>
            <person name="Kumar G."/>
            <person name="Sasikala C."/>
            <person name="Venkata Ramana C."/>
        </authorList>
    </citation>
    <scope>NUCLEOTIDE SEQUENCE [LARGE SCALE GENOMIC DNA]</scope>
    <source>
        <strain evidence="3 4">JC645</strain>
    </source>
</reference>
<evidence type="ECO:0000313" key="4">
    <source>
        <dbReference type="Proteomes" id="UP000324479"/>
    </source>
</evidence>
<sequence length="774" mass="84575">MFRFTAPLLLLLTFAVCHAPMARADVDAAAVNRAIERGITYLRKAQNDRGGWDEYAGQSCGLSSLCTLALLNAGVSRDDPAITQAMKYLRATIADETYSVSLQTLVFCQVGAAADMPRIKNNVSWLTRSQIDSGGNSGAWTYGGKRSGGGDPSNTQFALLALGAAQDRGVDVDPQVFARSIQYWEKRQTQSGGWGYGTSQPTGSMTCAGVASLIIANGRLGNSSSSIENGQIQCCGSDDTAEDPIQKGLEWLGDRFSVDANPGGHSGTYFYYLYAIERTGRLSGRRFFGGYDWYREGADKLIALQDDFQGYWSGGDWEGPTIATSFALLFLSKGKRQVVIGQLERRTPDRSEWQPHPDSLRQLVRHVERAWGRDLTWQTVQSESASVADLLQTPVLVISGKQALQIDGPRSDLLKDYIDQGGTILFDSSGDNGCGNPAEFQATVKQLCARWYPGSPLERLPTSHPIWSAERTVDIDAMPNGFWVYGVQACCRTAVFYVPQSLTCRWELGDVLYERGPADDPVRRQIDHSIRLGQNLVAYATGRELKDKLDNPIVLRADSLPTAQRGTTRIARLDVGAGGEDARRALPNVSTLIRDQAQIPVSVPEDSVGFTDADLAEVTVLWIHGRREFELSSEQREVLKNFLDRDGVILGTAICGNEAFAASFRREIAGLLGGEAMRPMPADHPMLTDQYFGYNLRSVTIRRPSRGGQGQSIRRQTGPPLLEYAEVGGIVGVVFSPLDLSCALESLNSVQCPGYATEDAAKIVTNVVQMALYQ</sequence>
<dbReference type="InterPro" id="IPR008930">
    <property type="entry name" value="Terpenoid_cyclase/PrenylTrfase"/>
</dbReference>
<comment type="caution">
    <text evidence="3">The sequence shown here is derived from an EMBL/GenBank/DDBJ whole genome shotgun (WGS) entry which is preliminary data.</text>
</comment>
<dbReference type="Pfam" id="PF13709">
    <property type="entry name" value="DUF4159"/>
    <property type="match status" value="2"/>
</dbReference>
<dbReference type="InterPro" id="IPR025297">
    <property type="entry name" value="DUF4159"/>
</dbReference>
<gene>
    <name evidence="3" type="ORF">FYK55_23840</name>
</gene>
<feature type="signal peptide" evidence="1">
    <location>
        <begin position="1"/>
        <end position="24"/>
    </location>
</feature>
<dbReference type="Gene3D" id="1.50.10.20">
    <property type="match status" value="2"/>
</dbReference>
<evidence type="ECO:0000259" key="2">
    <source>
        <dbReference type="Pfam" id="PF13709"/>
    </source>
</evidence>
<protein>
    <submittedName>
        <fullName evidence="3">DUF4159 domain-containing protein</fullName>
    </submittedName>
</protein>
<dbReference type="EMBL" id="VWOX01000018">
    <property type="protein sequence ID" value="KAA5539602.1"/>
    <property type="molecule type" value="Genomic_DNA"/>
</dbReference>
<accession>A0A5M6CZY1</accession>
<dbReference type="AlphaFoldDB" id="A0A5M6CZY1"/>
<keyword evidence="4" id="KW-1185">Reference proteome</keyword>
<keyword evidence="1" id="KW-0732">Signal</keyword>
<name>A0A5M6CZY1_9BACT</name>
<dbReference type="SUPFAM" id="SSF48239">
    <property type="entry name" value="Terpenoid cyclases/Protein prenyltransferases"/>
    <property type="match status" value="1"/>
</dbReference>
<evidence type="ECO:0000313" key="3">
    <source>
        <dbReference type="EMBL" id="KAA5539602.1"/>
    </source>
</evidence>
<dbReference type="Proteomes" id="UP000324479">
    <property type="component" value="Unassembled WGS sequence"/>
</dbReference>
<evidence type="ECO:0000256" key="1">
    <source>
        <dbReference type="SAM" id="SignalP"/>
    </source>
</evidence>
<dbReference type="CDD" id="cd00688">
    <property type="entry name" value="ISOPREN_C2_like"/>
    <property type="match status" value="1"/>
</dbReference>
<feature type="domain" description="DUF4159" evidence="2">
    <location>
        <begin position="569"/>
        <end position="772"/>
    </location>
</feature>
<feature type="domain" description="DUF4159" evidence="2">
    <location>
        <begin position="350"/>
        <end position="540"/>
    </location>
</feature>